<dbReference type="AlphaFoldDB" id="A0A175VX78"/>
<evidence type="ECO:0000313" key="4">
    <source>
        <dbReference type="Proteomes" id="UP000078237"/>
    </source>
</evidence>
<dbReference type="VEuPathDB" id="FungiDB:MMYC01_207220"/>
<dbReference type="SUPFAM" id="SSF69065">
    <property type="entry name" value="RNase III domain-like"/>
    <property type="match status" value="1"/>
</dbReference>
<protein>
    <submittedName>
        <fullName evidence="3">Ribonuclease 3</fullName>
    </submittedName>
</protein>
<reference evidence="4" key="2">
    <citation type="submission" date="2015-06" db="EMBL/GenBank/DDBJ databases">
        <authorList>
            <person name="van de Sande W.W.J."/>
        </authorList>
    </citation>
    <scope>NUCLEOTIDE SEQUENCE [LARGE SCALE GENOMIC DNA]</scope>
    <source>
        <strain evidence="4">mm55</strain>
    </source>
</reference>
<dbReference type="FunFam" id="1.10.1520.10:FF:000018">
    <property type="entry name" value="RNase III domain protein"/>
    <property type="match status" value="1"/>
</dbReference>
<reference evidence="3 4" key="3">
    <citation type="submission" date="2016-01" db="EMBL/GenBank/DDBJ databases">
        <title>Madurella mycetomatis genome sequencing.</title>
        <authorList>
            <person name="Van De Sande W."/>
        </authorList>
    </citation>
    <scope>NUCLEOTIDE SEQUENCE [LARGE SCALE GENOMIC DNA]</scope>
    <source>
        <strain evidence="3">Mm55</strain>
        <strain evidence="4">mm55</strain>
    </source>
</reference>
<dbReference type="Pfam" id="PF14622">
    <property type="entry name" value="Ribonucleas_3_3"/>
    <property type="match status" value="1"/>
</dbReference>
<reference evidence="3" key="1">
    <citation type="submission" date="2015-06" db="EMBL/GenBank/DDBJ databases">
        <authorList>
            <person name="Hoefler B.C."/>
            <person name="Straight P.D."/>
        </authorList>
    </citation>
    <scope>NUCLEOTIDE SEQUENCE [LARGE SCALE GENOMIC DNA]</scope>
    <source>
        <strain evidence="3">Mm55</strain>
    </source>
</reference>
<name>A0A175VX78_9PEZI</name>
<comment type="caution">
    <text evidence="3">The sequence shown here is derived from an EMBL/GenBank/DDBJ whole genome shotgun (WGS) entry which is preliminary data.</text>
</comment>
<dbReference type="EMBL" id="LCTW02000227">
    <property type="protein sequence ID" value="KXX76148.1"/>
    <property type="molecule type" value="Genomic_DNA"/>
</dbReference>
<organism evidence="3 4">
    <name type="scientific">Madurella mycetomatis</name>
    <dbReference type="NCBI Taxonomy" id="100816"/>
    <lineage>
        <taxon>Eukaryota</taxon>
        <taxon>Fungi</taxon>
        <taxon>Dikarya</taxon>
        <taxon>Ascomycota</taxon>
        <taxon>Pezizomycotina</taxon>
        <taxon>Sordariomycetes</taxon>
        <taxon>Sordariomycetidae</taxon>
        <taxon>Sordariales</taxon>
        <taxon>Sordariales incertae sedis</taxon>
        <taxon>Madurella</taxon>
    </lineage>
</organism>
<evidence type="ECO:0000313" key="3">
    <source>
        <dbReference type="EMBL" id="KXX76148.1"/>
    </source>
</evidence>
<accession>A0A175VX78</accession>
<evidence type="ECO:0000313" key="2">
    <source>
        <dbReference type="EMBL" id="KXX75563.1"/>
    </source>
</evidence>
<dbReference type="VEuPathDB" id="FungiDB:MMYC01_208792"/>
<dbReference type="OrthoDB" id="2281895at2759"/>
<feature type="domain" description="RNase III" evidence="1">
    <location>
        <begin position="113"/>
        <end position="263"/>
    </location>
</feature>
<dbReference type="InterPro" id="IPR000999">
    <property type="entry name" value="RNase_III_dom"/>
</dbReference>
<proteinExistence type="predicted"/>
<dbReference type="EMBL" id="LCTW02000262">
    <property type="protein sequence ID" value="KXX75563.1"/>
    <property type="molecule type" value="Genomic_DNA"/>
</dbReference>
<dbReference type="Gene3D" id="1.10.1520.10">
    <property type="entry name" value="Ribonuclease III domain"/>
    <property type="match status" value="1"/>
</dbReference>
<sequence>MAPNPSRSVFTSTCRGLRICASSSQSVAHRLGRPCRQLSSSTIRSSEAVGMPAEQQERPRWSYTPERMKGPGFSINIVKDPRRTVWHNNEDPAKLDAMYNRLLGQNGSRMLPDEIKWLAITHKSFDQGRRGFNTRLAYFGRQILALEATRSILVSPVQAGQAEQTIEDPFGREPFQHPALANVDKLNTRLPQDIAQKEKLAKLAIDIGLPEVIRWKPRLPENLQGSGLTVVLNTALFAIIGAISLQHGAAVAQRVVRDKILRRLGA</sequence>
<dbReference type="PANTHER" id="PTHR28160">
    <property type="entry name" value="54S RIBOSOMAL PROTEIN L15, MITOCHONDRIAL"/>
    <property type="match status" value="1"/>
</dbReference>
<dbReference type="Proteomes" id="UP000078237">
    <property type="component" value="Unassembled WGS sequence"/>
</dbReference>
<dbReference type="GO" id="GO:0003735">
    <property type="term" value="F:structural constituent of ribosome"/>
    <property type="evidence" value="ECO:0007669"/>
    <property type="project" value="InterPro"/>
</dbReference>
<dbReference type="GO" id="GO:0005762">
    <property type="term" value="C:mitochondrial large ribosomal subunit"/>
    <property type="evidence" value="ECO:0007669"/>
    <property type="project" value="InterPro"/>
</dbReference>
<keyword evidence="4" id="KW-1185">Reference proteome</keyword>
<dbReference type="GO" id="GO:0004525">
    <property type="term" value="F:ribonuclease III activity"/>
    <property type="evidence" value="ECO:0007669"/>
    <property type="project" value="InterPro"/>
</dbReference>
<gene>
    <name evidence="3" type="ORF">MMYC01_207220</name>
    <name evidence="2" type="ORF">MMYC01_208792</name>
</gene>
<dbReference type="CDD" id="cd00593">
    <property type="entry name" value="RIBOc"/>
    <property type="match status" value="1"/>
</dbReference>
<dbReference type="GO" id="GO:0006396">
    <property type="term" value="P:RNA processing"/>
    <property type="evidence" value="ECO:0007669"/>
    <property type="project" value="InterPro"/>
</dbReference>
<dbReference type="PANTHER" id="PTHR28160:SF1">
    <property type="entry name" value="LARGE RIBOSOMAL SUBUNIT PROTEIN ML57"/>
    <property type="match status" value="1"/>
</dbReference>
<evidence type="ECO:0000259" key="1">
    <source>
        <dbReference type="Pfam" id="PF14622"/>
    </source>
</evidence>
<dbReference type="GO" id="GO:0032543">
    <property type="term" value="P:mitochondrial translation"/>
    <property type="evidence" value="ECO:0007669"/>
    <property type="project" value="InterPro"/>
</dbReference>
<dbReference type="InterPro" id="IPR036389">
    <property type="entry name" value="RNase_III_sf"/>
</dbReference>
<dbReference type="InterPro" id="IPR040030">
    <property type="entry name" value="Ribosomal_mL57"/>
</dbReference>